<protein>
    <recommendedName>
        <fullName evidence="3">Addiction module toxin RelE</fullName>
    </recommendedName>
</protein>
<name>A0ABX2FWH6_9BACT</name>
<accession>A0ABX2FWH6</accession>
<organism evidence="1 2">
    <name type="scientific">Hymenobacter caeli</name>
    <dbReference type="NCBI Taxonomy" id="2735894"/>
    <lineage>
        <taxon>Bacteria</taxon>
        <taxon>Pseudomonadati</taxon>
        <taxon>Bacteroidota</taxon>
        <taxon>Cytophagia</taxon>
        <taxon>Cytophagales</taxon>
        <taxon>Hymenobacteraceae</taxon>
        <taxon>Hymenobacter</taxon>
    </lineage>
</organism>
<dbReference type="Proteomes" id="UP000779507">
    <property type="component" value="Unassembled WGS sequence"/>
</dbReference>
<comment type="caution">
    <text evidence="1">The sequence shown here is derived from an EMBL/GenBank/DDBJ whole genome shotgun (WGS) entry which is preliminary data.</text>
</comment>
<evidence type="ECO:0008006" key="3">
    <source>
        <dbReference type="Google" id="ProtNLM"/>
    </source>
</evidence>
<evidence type="ECO:0000313" key="2">
    <source>
        <dbReference type="Proteomes" id="UP000779507"/>
    </source>
</evidence>
<dbReference type="EMBL" id="JABSNP010000021">
    <property type="protein sequence ID" value="NRT20796.1"/>
    <property type="molecule type" value="Genomic_DNA"/>
</dbReference>
<proteinExistence type="predicted"/>
<gene>
    <name evidence="1" type="ORF">HNP98_003640</name>
</gene>
<reference evidence="1 2" key="1">
    <citation type="submission" date="2020-05" db="EMBL/GenBank/DDBJ databases">
        <title>Genomic Encyclopedia of Type Strains, Phase IV (KMG-V): Genome sequencing to study the core and pangenomes of soil and plant-associated prokaryotes.</title>
        <authorList>
            <person name="Whitman W."/>
        </authorList>
    </citation>
    <scope>NUCLEOTIDE SEQUENCE [LARGE SCALE GENOMIC DNA]</scope>
    <source>
        <strain evidence="1 2">9A</strain>
    </source>
</reference>
<sequence length="122" mass="13387">MKAPSGPPVASVVTTANFRREAKPLLKKYRSLKQELGQLAGALRQDSAQGEPLGQDCYKIRIAIASKSRGKSGGARVITYRRVIDTKNQVVKLFLLSIYDKAEVASIGKDEIAQLIQEITEE</sequence>
<evidence type="ECO:0000313" key="1">
    <source>
        <dbReference type="EMBL" id="NRT20796.1"/>
    </source>
</evidence>
<keyword evidence="2" id="KW-1185">Reference proteome</keyword>
<dbReference type="RefSeq" id="WP_173811564.1">
    <property type="nucleotide sequence ID" value="NZ_JABSNP010000021.1"/>
</dbReference>